<dbReference type="InterPro" id="IPR013517">
    <property type="entry name" value="FG-GAP"/>
</dbReference>
<reference evidence="3 4" key="1">
    <citation type="submission" date="2023-12" db="EMBL/GenBank/DDBJ databases">
        <title>the genome sequence of Hyalangium sp. s54d21.</title>
        <authorList>
            <person name="Zhang X."/>
        </authorList>
    </citation>
    <scope>NUCLEOTIDE SEQUENCE [LARGE SCALE GENOMIC DNA]</scope>
    <source>
        <strain evidence="4">s54d21</strain>
    </source>
</reference>
<evidence type="ECO:0000313" key="4">
    <source>
        <dbReference type="Proteomes" id="UP001291309"/>
    </source>
</evidence>
<dbReference type="PROSITE" id="PS51257">
    <property type="entry name" value="PROKAR_LIPOPROTEIN"/>
    <property type="match status" value="1"/>
</dbReference>
<name>A0ABU5GYW3_9BACT</name>
<dbReference type="EMBL" id="JAXIVS010000002">
    <property type="protein sequence ID" value="MDY7225884.1"/>
    <property type="molecule type" value="Genomic_DNA"/>
</dbReference>
<comment type="caution">
    <text evidence="3">The sequence shown here is derived from an EMBL/GenBank/DDBJ whole genome shotgun (WGS) entry which is preliminary data.</text>
</comment>
<dbReference type="PANTHER" id="PTHR46580">
    <property type="entry name" value="SENSOR KINASE-RELATED"/>
    <property type="match status" value="1"/>
</dbReference>
<feature type="signal peptide" evidence="2">
    <location>
        <begin position="1"/>
        <end position="22"/>
    </location>
</feature>
<gene>
    <name evidence="3" type="ORF">SYV04_05800</name>
</gene>
<proteinExistence type="predicted"/>
<dbReference type="SUPFAM" id="SSF69318">
    <property type="entry name" value="Integrin alpha N-terminal domain"/>
    <property type="match status" value="1"/>
</dbReference>
<protein>
    <submittedName>
        <fullName evidence="3">VCBS repeat-containing protein</fullName>
    </submittedName>
</protein>
<evidence type="ECO:0000256" key="1">
    <source>
        <dbReference type="ARBA" id="ARBA00022729"/>
    </source>
</evidence>
<accession>A0ABU5GYW3</accession>
<dbReference type="Gene3D" id="2.130.10.130">
    <property type="entry name" value="Integrin alpha, N-terminal"/>
    <property type="match status" value="1"/>
</dbReference>
<dbReference type="InterPro" id="IPR028994">
    <property type="entry name" value="Integrin_alpha_N"/>
</dbReference>
<evidence type="ECO:0000313" key="3">
    <source>
        <dbReference type="EMBL" id="MDY7225884.1"/>
    </source>
</evidence>
<organism evidence="3 4">
    <name type="scientific">Hyalangium rubrum</name>
    <dbReference type="NCBI Taxonomy" id="3103134"/>
    <lineage>
        <taxon>Bacteria</taxon>
        <taxon>Pseudomonadati</taxon>
        <taxon>Myxococcota</taxon>
        <taxon>Myxococcia</taxon>
        <taxon>Myxococcales</taxon>
        <taxon>Cystobacterineae</taxon>
        <taxon>Archangiaceae</taxon>
        <taxon>Hyalangium</taxon>
    </lineage>
</organism>
<evidence type="ECO:0000256" key="2">
    <source>
        <dbReference type="SAM" id="SignalP"/>
    </source>
</evidence>
<keyword evidence="4" id="KW-1185">Reference proteome</keyword>
<dbReference type="Pfam" id="PF13517">
    <property type="entry name" value="FG-GAP_3"/>
    <property type="match status" value="1"/>
</dbReference>
<dbReference type="Proteomes" id="UP001291309">
    <property type="component" value="Unassembled WGS sequence"/>
</dbReference>
<keyword evidence="1 2" id="KW-0732">Signal</keyword>
<dbReference type="RefSeq" id="WP_321544610.1">
    <property type="nucleotide sequence ID" value="NZ_JAXIVS010000002.1"/>
</dbReference>
<feature type="chain" id="PRO_5045647500" evidence="2">
    <location>
        <begin position="23"/>
        <end position="195"/>
    </location>
</feature>
<sequence length="195" mass="20234">MFRSFKMSWVVAVVAVSFGVGCGGFSSESAEGLEGCTGTPNMVCADFNADGQTDLAVVDPTRQTVSVLLNEGNGMLASHVTFDAGNGSTLLAGDFNNDGWVDLAVMNEANGTGTVLRGHGPGGFSQPEAFFNFGVIQSSVEPTEPPAPSFNFGVIQSSVEPTEPPAPSFNFGVIQSSVEPTKPLDPSFNFGVIQS</sequence>